<proteinExistence type="predicted"/>
<feature type="domain" description="VWFA" evidence="2">
    <location>
        <begin position="159"/>
        <end position="354"/>
    </location>
</feature>
<protein>
    <submittedName>
        <fullName evidence="3">VWA domain-containing protein</fullName>
    </submittedName>
</protein>
<dbReference type="InterPro" id="IPR036465">
    <property type="entry name" value="vWFA_dom_sf"/>
</dbReference>
<evidence type="ECO:0000313" key="4">
    <source>
        <dbReference type="Proteomes" id="UP001304300"/>
    </source>
</evidence>
<keyword evidence="1" id="KW-0812">Transmembrane</keyword>
<dbReference type="RefSeq" id="WP_317835746.1">
    <property type="nucleotide sequence ID" value="NZ_CP136920.1"/>
</dbReference>
<dbReference type="Gene3D" id="3.40.50.410">
    <property type="entry name" value="von Willebrand factor, type A domain"/>
    <property type="match status" value="1"/>
</dbReference>
<dbReference type="InterPro" id="IPR002035">
    <property type="entry name" value="VWF_A"/>
</dbReference>
<keyword evidence="1" id="KW-1133">Transmembrane helix</keyword>
<dbReference type="KEGG" id="puo:RZN69_08870"/>
<sequence>MEESATTDTMQRLIRSRRLGGGKLGPLTWALAIQLGLLLLTVVVVVVAPSLDEDPAFVAKKTIYLPQRELEHQAAVAEFQAAASAPVMPERLTTESLLPDAMPDLPALPSDTFTPFESDSPAPNAEGLLSGSGLMGALSGLSAGSSEVNFFGIRENATRIVILVDTSNSMFERTRSGKQYRFDFTKIKDEAAGLISSLNANTLFNVAIYEGGSMAWSNFLVPATVENKASATSWIRSLSENPRASIGSRGGPGTKLMEGGGTRLDTGFKQVFSFQPEVIFVVTDGEINRSSGGKIGEDEILGIIRGFQDQLESPARIHMIQYETAVARDEEISAMRAIASRNKGRYRKIKADQL</sequence>
<evidence type="ECO:0000256" key="1">
    <source>
        <dbReference type="SAM" id="Phobius"/>
    </source>
</evidence>
<gene>
    <name evidence="3" type="ORF">RZN69_08870</name>
</gene>
<keyword evidence="1" id="KW-0472">Membrane</keyword>
<evidence type="ECO:0000313" key="3">
    <source>
        <dbReference type="EMBL" id="WOO43204.1"/>
    </source>
</evidence>
<reference evidence="3 4" key="1">
    <citation type="submission" date="2023-10" db="EMBL/GenBank/DDBJ databases">
        <title>Rubellicoccus peritrichatus gen. nov., sp. nov., isolated from an algae of coral reef tank.</title>
        <authorList>
            <person name="Luo J."/>
        </authorList>
    </citation>
    <scope>NUCLEOTIDE SEQUENCE [LARGE SCALE GENOMIC DNA]</scope>
    <source>
        <strain evidence="3 4">CR14</strain>
    </source>
</reference>
<name>A0AAQ3LJ94_9BACT</name>
<organism evidence="3 4">
    <name type="scientific">Rubellicoccus peritrichatus</name>
    <dbReference type="NCBI Taxonomy" id="3080537"/>
    <lineage>
        <taxon>Bacteria</taxon>
        <taxon>Pseudomonadati</taxon>
        <taxon>Verrucomicrobiota</taxon>
        <taxon>Opitutia</taxon>
        <taxon>Puniceicoccales</taxon>
        <taxon>Cerasicoccaceae</taxon>
        <taxon>Rubellicoccus</taxon>
    </lineage>
</organism>
<keyword evidence="4" id="KW-1185">Reference proteome</keyword>
<dbReference type="EMBL" id="CP136920">
    <property type="protein sequence ID" value="WOO43204.1"/>
    <property type="molecule type" value="Genomic_DNA"/>
</dbReference>
<dbReference type="PROSITE" id="PS50234">
    <property type="entry name" value="VWFA"/>
    <property type="match status" value="1"/>
</dbReference>
<accession>A0AAQ3LJ94</accession>
<dbReference type="Proteomes" id="UP001304300">
    <property type="component" value="Chromosome"/>
</dbReference>
<evidence type="ECO:0000259" key="2">
    <source>
        <dbReference type="PROSITE" id="PS50234"/>
    </source>
</evidence>
<dbReference type="SUPFAM" id="SSF53300">
    <property type="entry name" value="vWA-like"/>
    <property type="match status" value="1"/>
</dbReference>
<dbReference type="AlphaFoldDB" id="A0AAQ3LJ94"/>
<dbReference type="SMART" id="SM00327">
    <property type="entry name" value="VWA"/>
    <property type="match status" value="1"/>
</dbReference>
<feature type="transmembrane region" description="Helical" evidence="1">
    <location>
        <begin position="27"/>
        <end position="51"/>
    </location>
</feature>